<dbReference type="Gene3D" id="3.20.20.370">
    <property type="entry name" value="Glycoside hydrolase/deacetylase"/>
    <property type="match status" value="1"/>
</dbReference>
<evidence type="ECO:0000256" key="1">
    <source>
        <dbReference type="ARBA" id="ARBA00022729"/>
    </source>
</evidence>
<dbReference type="GO" id="GO:0005975">
    <property type="term" value="P:carbohydrate metabolic process"/>
    <property type="evidence" value="ECO:0007669"/>
    <property type="project" value="InterPro"/>
</dbReference>
<evidence type="ECO:0000259" key="2">
    <source>
        <dbReference type="PROSITE" id="PS51677"/>
    </source>
</evidence>
<gene>
    <name evidence="3" type="ORF">V757_04785</name>
</gene>
<protein>
    <submittedName>
        <fullName evidence="3">Polysaccharide deacetylase</fullName>
    </submittedName>
</protein>
<evidence type="ECO:0000313" key="3">
    <source>
        <dbReference type="EMBL" id="ETD72322.1"/>
    </source>
</evidence>
<keyword evidence="1" id="KW-0732">Signal</keyword>
<keyword evidence="4" id="KW-1185">Reference proteome</keyword>
<comment type="caution">
    <text evidence="3">The sequence shown here is derived from an EMBL/GenBank/DDBJ whole genome shotgun (WGS) entry which is preliminary data.</text>
</comment>
<dbReference type="AlphaFoldDB" id="V8G9D5"/>
<sequence length="281" mass="32061">MSTPIKNPAKIVPILRYRHVTPNGGMFNCAPEMFTAHMAHLANYGYTALSATEFEKFLNGEPVPNRSVVITFDGGYLDNYVFAFPVLKKFELKANIFLSTSVIKQGEIRASFDSNEIIPFCPSHVECKQRINSGHPESVMMNWDEIRLMLQSGLIDVHSFAHTQTRWDQQLNEEGKNAAIQKEFEQSKSVLISEIGSVSQHFCWPNGYFDDDYLALAKEAGFKYFYTNDPRGFNTPTTSPDYLYRYIPSEKGETAFGLQLYGARHPNKLVRLFRHYKSVEA</sequence>
<dbReference type="OrthoDB" id="9814639at2"/>
<dbReference type="InterPro" id="IPR002509">
    <property type="entry name" value="NODB_dom"/>
</dbReference>
<dbReference type="InterPro" id="IPR051398">
    <property type="entry name" value="Polysacch_Deacetylase"/>
</dbReference>
<dbReference type="PROSITE" id="PS51677">
    <property type="entry name" value="NODB"/>
    <property type="match status" value="1"/>
</dbReference>
<dbReference type="Proteomes" id="UP000018766">
    <property type="component" value="Unassembled WGS sequence"/>
</dbReference>
<feature type="domain" description="NodB homology" evidence="2">
    <location>
        <begin position="66"/>
        <end position="281"/>
    </location>
</feature>
<accession>V8G9D5</accession>
<dbReference type="InterPro" id="IPR011330">
    <property type="entry name" value="Glyco_hydro/deAcase_b/a-brl"/>
</dbReference>
<dbReference type="PANTHER" id="PTHR34216">
    <property type="match status" value="1"/>
</dbReference>
<dbReference type="Pfam" id="PF01522">
    <property type="entry name" value="Polysacc_deac_1"/>
    <property type="match status" value="1"/>
</dbReference>
<dbReference type="GO" id="GO:0016810">
    <property type="term" value="F:hydrolase activity, acting on carbon-nitrogen (but not peptide) bonds"/>
    <property type="evidence" value="ECO:0007669"/>
    <property type="project" value="InterPro"/>
</dbReference>
<name>V8G9D5_9BURK</name>
<dbReference type="SUPFAM" id="SSF88713">
    <property type="entry name" value="Glycoside hydrolase/deacetylase"/>
    <property type="match status" value="1"/>
</dbReference>
<dbReference type="PANTHER" id="PTHR34216:SF13">
    <property type="entry name" value="XYLANASE_CHITIN DEACETYLASE"/>
    <property type="match status" value="1"/>
</dbReference>
<evidence type="ECO:0000313" key="4">
    <source>
        <dbReference type="Proteomes" id="UP000018766"/>
    </source>
</evidence>
<reference evidence="3 4" key="1">
    <citation type="submission" date="2013-11" db="EMBL/GenBank/DDBJ databases">
        <title>Genomic analysis of Pelistega sp. HM-7.</title>
        <authorList>
            <person name="Kumbhare S.V."/>
            <person name="Shetty S.A."/>
            <person name="Sharma O."/>
            <person name="Dhotre D.P."/>
        </authorList>
    </citation>
    <scope>NUCLEOTIDE SEQUENCE [LARGE SCALE GENOMIC DNA]</scope>
    <source>
        <strain evidence="3 4">HM-7</strain>
    </source>
</reference>
<proteinExistence type="predicted"/>
<dbReference type="CDD" id="cd10969">
    <property type="entry name" value="CE4_Ecf1_like_5s"/>
    <property type="match status" value="1"/>
</dbReference>
<dbReference type="EMBL" id="AYSV01000068">
    <property type="protein sequence ID" value="ETD72322.1"/>
    <property type="molecule type" value="Genomic_DNA"/>
</dbReference>
<organism evidence="3 4">
    <name type="scientific">Pelistega indica</name>
    <dbReference type="NCBI Taxonomy" id="1414851"/>
    <lineage>
        <taxon>Bacteria</taxon>
        <taxon>Pseudomonadati</taxon>
        <taxon>Pseudomonadota</taxon>
        <taxon>Betaproteobacteria</taxon>
        <taxon>Burkholderiales</taxon>
        <taxon>Alcaligenaceae</taxon>
        <taxon>Pelistega</taxon>
    </lineage>
</organism>
<dbReference type="RefSeq" id="WP_023950307.1">
    <property type="nucleotide sequence ID" value="NZ_AYSV01000068.1"/>
</dbReference>